<dbReference type="Pfam" id="PF16901">
    <property type="entry name" value="DAO_C"/>
    <property type="match status" value="1"/>
</dbReference>
<dbReference type="Gene3D" id="1.10.8.870">
    <property type="entry name" value="Alpha-glycerophosphate oxidase, cap domain"/>
    <property type="match status" value="1"/>
</dbReference>
<protein>
    <submittedName>
        <fullName evidence="8">Glycerol-3-phosphate dehydrogenase</fullName>
        <ecNumber evidence="8">1.1.5.3</ecNumber>
    </submittedName>
</protein>
<dbReference type="InterPro" id="IPR038299">
    <property type="entry name" value="DAO_C_sf"/>
</dbReference>
<keyword evidence="4" id="KW-0274">FAD</keyword>
<dbReference type="Proteomes" id="UP001549076">
    <property type="component" value="Unassembled WGS sequence"/>
</dbReference>
<keyword evidence="3" id="KW-0285">Flavoprotein</keyword>
<dbReference type="EMBL" id="JBEPML010000004">
    <property type="protein sequence ID" value="MET3791325.1"/>
    <property type="molecule type" value="Genomic_DNA"/>
</dbReference>
<proteinExistence type="inferred from homology"/>
<evidence type="ECO:0000313" key="8">
    <source>
        <dbReference type="EMBL" id="MET3791325.1"/>
    </source>
</evidence>
<accession>A0ABV2MWY2</accession>
<feature type="domain" description="Alpha-glycerophosphate oxidase C-terminal" evidence="7">
    <location>
        <begin position="431"/>
        <end position="552"/>
    </location>
</feature>
<dbReference type="SUPFAM" id="SSF51905">
    <property type="entry name" value="FAD/NAD(P)-binding domain"/>
    <property type="match status" value="1"/>
</dbReference>
<evidence type="ECO:0000256" key="2">
    <source>
        <dbReference type="ARBA" id="ARBA00007330"/>
    </source>
</evidence>
<evidence type="ECO:0000259" key="6">
    <source>
        <dbReference type="Pfam" id="PF01266"/>
    </source>
</evidence>
<name>A0ABV2MWY2_9HYPH</name>
<organism evidence="8 9">
    <name type="scientific">Aquamicrobium terrae</name>
    <dbReference type="NCBI Taxonomy" id="1324945"/>
    <lineage>
        <taxon>Bacteria</taxon>
        <taxon>Pseudomonadati</taxon>
        <taxon>Pseudomonadota</taxon>
        <taxon>Alphaproteobacteria</taxon>
        <taxon>Hyphomicrobiales</taxon>
        <taxon>Phyllobacteriaceae</taxon>
        <taxon>Aquamicrobium</taxon>
    </lineage>
</organism>
<dbReference type="PANTHER" id="PTHR11985:SF15">
    <property type="entry name" value="GLYCEROL-3-PHOSPHATE DEHYDROGENASE, MITOCHONDRIAL"/>
    <property type="match status" value="1"/>
</dbReference>
<keyword evidence="5 8" id="KW-0560">Oxidoreductase</keyword>
<evidence type="ECO:0000259" key="7">
    <source>
        <dbReference type="Pfam" id="PF16901"/>
    </source>
</evidence>
<dbReference type="Gene3D" id="3.30.9.10">
    <property type="entry name" value="D-Amino Acid Oxidase, subunit A, domain 2"/>
    <property type="match status" value="1"/>
</dbReference>
<evidence type="ECO:0000256" key="3">
    <source>
        <dbReference type="ARBA" id="ARBA00022630"/>
    </source>
</evidence>
<comment type="cofactor">
    <cofactor evidence="1">
        <name>FAD</name>
        <dbReference type="ChEBI" id="CHEBI:57692"/>
    </cofactor>
</comment>
<dbReference type="Pfam" id="PF01266">
    <property type="entry name" value="DAO"/>
    <property type="match status" value="1"/>
</dbReference>
<evidence type="ECO:0000256" key="1">
    <source>
        <dbReference type="ARBA" id="ARBA00001974"/>
    </source>
</evidence>
<evidence type="ECO:0000256" key="4">
    <source>
        <dbReference type="ARBA" id="ARBA00022827"/>
    </source>
</evidence>
<reference evidence="8 9" key="1">
    <citation type="submission" date="2024-06" db="EMBL/GenBank/DDBJ databases">
        <title>Genomic Encyclopedia of Type Strains, Phase IV (KMG-IV): sequencing the most valuable type-strain genomes for metagenomic binning, comparative biology and taxonomic classification.</title>
        <authorList>
            <person name="Goeker M."/>
        </authorList>
    </citation>
    <scope>NUCLEOTIDE SEQUENCE [LARGE SCALE GENOMIC DNA]</scope>
    <source>
        <strain evidence="8 9">DSM 27865</strain>
    </source>
</reference>
<comment type="caution">
    <text evidence="8">The sequence shown here is derived from an EMBL/GenBank/DDBJ whole genome shotgun (WGS) entry which is preliminary data.</text>
</comment>
<dbReference type="InterPro" id="IPR036188">
    <property type="entry name" value="FAD/NAD-bd_sf"/>
</dbReference>
<dbReference type="InterPro" id="IPR006076">
    <property type="entry name" value="FAD-dep_OxRdtase"/>
</dbReference>
<dbReference type="GO" id="GO:0004368">
    <property type="term" value="F:glycerol-3-phosphate dehydrogenase (quinone) activity"/>
    <property type="evidence" value="ECO:0007669"/>
    <property type="project" value="UniProtKB-EC"/>
</dbReference>
<dbReference type="RefSeq" id="WP_354193659.1">
    <property type="nucleotide sequence ID" value="NZ_JBEPML010000004.1"/>
</dbReference>
<evidence type="ECO:0000313" key="9">
    <source>
        <dbReference type="Proteomes" id="UP001549076"/>
    </source>
</evidence>
<feature type="domain" description="FAD dependent oxidoreductase" evidence="6">
    <location>
        <begin position="30"/>
        <end position="373"/>
    </location>
</feature>
<evidence type="ECO:0000256" key="5">
    <source>
        <dbReference type="ARBA" id="ARBA00023002"/>
    </source>
</evidence>
<dbReference type="InterPro" id="IPR031656">
    <property type="entry name" value="DAO_C"/>
</dbReference>
<comment type="similarity">
    <text evidence="2">Belongs to the FAD-dependent glycerol-3-phosphate dehydrogenase family.</text>
</comment>
<gene>
    <name evidence="8" type="ORF">ABID37_001533</name>
</gene>
<dbReference type="PANTHER" id="PTHR11985">
    <property type="entry name" value="GLYCEROL-3-PHOSPHATE DEHYDROGENASE"/>
    <property type="match status" value="1"/>
</dbReference>
<keyword evidence="9" id="KW-1185">Reference proteome</keyword>
<dbReference type="EC" id="1.1.5.3" evidence="8"/>
<dbReference type="PRINTS" id="PR01001">
    <property type="entry name" value="FADG3PDH"/>
</dbReference>
<dbReference type="InterPro" id="IPR000447">
    <property type="entry name" value="G3P_DH_FAD-dep"/>
</dbReference>
<dbReference type="Gene3D" id="3.50.50.60">
    <property type="entry name" value="FAD/NAD(P)-binding domain"/>
    <property type="match status" value="1"/>
</dbReference>
<sequence length="576" mass="63062">MLEAGTMAETAGAPDGTRPFARPIRQHYAVVILGAGINGSGLFRDLCAQGVDCLLIDKGDFCSGASAAPSRLIHGGIKYLETGEFRLVKESALERNLLLCNAPHYVKPLETVLPIRSTWGGLWASTLRFLRLKSRLNDRGAIITKIGLTLYDLYGRHLQTMPSHRFLRGDTLRREMPDLDPQVTFAGIYHEGRVTHAERLALELVRDGLELNPASTARNYAPVVGTGEGGTLLLREETTGKTHSVGADIIVNASGAWIDKVNATLGIDSRHMGGNKGAHLVVRHPRLLEALQGRMIYFGTSDGRVNLLYPLMGNVLIGSTDIPVDDPDEAACDETETQYLLDVVSEIFPGIRLTKDDIVFTYWGVRPLPRADGLDPGAVSRDHHIAEDRLPGTSIPVLALIGGKWTTFRGFSEQTADRILEQLGRKRRQDTRNMRIGGGRNYPADGRLRHEFLADLAKSGGTDLRRATILFERYGTYAHTIAGETGNGEVLEGLPDYSRPELAFLCHSESVVTLCDLLFRRTDIALGGKLSTRVIETTAQIAAEVLGWDAARTKSEIAETIRQARLHNAGVVRPPT</sequence>